<evidence type="ECO:0000256" key="1">
    <source>
        <dbReference type="SAM" id="MobiDB-lite"/>
    </source>
</evidence>
<gene>
    <name evidence="2" type="ORF">ALO94_05392</name>
</gene>
<dbReference type="EMBL" id="LJRI01000942">
    <property type="protein sequence ID" value="KPY83011.1"/>
    <property type="molecule type" value="Genomic_DNA"/>
</dbReference>
<feature type="region of interest" description="Disordered" evidence="1">
    <location>
        <begin position="1"/>
        <end position="24"/>
    </location>
</feature>
<name>A0A0Q0C6R8_PSESX</name>
<accession>A0A0Q0C6R8</accession>
<dbReference type="Proteomes" id="UP000050384">
    <property type="component" value="Unassembled WGS sequence"/>
</dbReference>
<comment type="caution">
    <text evidence="2">The sequence shown here is derived from an EMBL/GenBank/DDBJ whole genome shotgun (WGS) entry which is preliminary data.</text>
</comment>
<dbReference type="PATRIC" id="fig|264459.3.peg.6024"/>
<evidence type="ECO:0000313" key="3">
    <source>
        <dbReference type="Proteomes" id="UP000050384"/>
    </source>
</evidence>
<feature type="compositionally biased region" description="Basic and acidic residues" evidence="1">
    <location>
        <begin position="1"/>
        <end position="19"/>
    </location>
</feature>
<sequence length="39" mass="4232">MPERIKASYEGAADGRRSATWDAPDTGVNSLIMPALRNL</sequence>
<organism evidence="2 3">
    <name type="scientific">Pseudomonas syringae pv. spinaceae</name>
    <dbReference type="NCBI Taxonomy" id="264459"/>
    <lineage>
        <taxon>Bacteria</taxon>
        <taxon>Pseudomonadati</taxon>
        <taxon>Pseudomonadota</taxon>
        <taxon>Gammaproteobacteria</taxon>
        <taxon>Pseudomonadales</taxon>
        <taxon>Pseudomonadaceae</taxon>
        <taxon>Pseudomonas</taxon>
        <taxon>Pseudomonas syringae</taxon>
    </lineage>
</organism>
<evidence type="ECO:0000313" key="2">
    <source>
        <dbReference type="EMBL" id="KPY83011.1"/>
    </source>
</evidence>
<feature type="non-terminal residue" evidence="2">
    <location>
        <position position="39"/>
    </location>
</feature>
<protein>
    <submittedName>
        <fullName evidence="2">Uncharacterized protein</fullName>
    </submittedName>
</protein>
<reference evidence="2 3" key="1">
    <citation type="submission" date="2015-09" db="EMBL/GenBank/DDBJ databases">
        <title>Genome announcement of multiple Pseudomonas syringae strains.</title>
        <authorList>
            <person name="Thakur S."/>
            <person name="Wang P.W."/>
            <person name="Gong Y."/>
            <person name="Weir B.S."/>
            <person name="Guttman D.S."/>
        </authorList>
    </citation>
    <scope>NUCLEOTIDE SEQUENCE [LARGE SCALE GENOMIC DNA]</scope>
    <source>
        <strain evidence="2 3">ICMP16929</strain>
    </source>
</reference>
<dbReference type="AlphaFoldDB" id="A0A0Q0C6R8"/>
<proteinExistence type="predicted"/>